<dbReference type="GeneTree" id="ENSGT00960000192950"/>
<evidence type="ECO:0000313" key="2">
    <source>
        <dbReference type="Proteomes" id="UP000694554"/>
    </source>
</evidence>
<sequence length="178" mass="19559">MRQRHGLPAELEPGEWSSRRPFLTNGHAYLPSSTCYHATFPPHPCLATTGLWAYRRCPSPCAGKVCQPSALMCRCPWMGAAQMYHLWRWWCSTAGRLGMMASPSMPSGVACSSPMRKSWKTQVAPHPTHLISFPHQGSHAGKESVGFFVQPSLNPAGPHLRLGVSPLCIVSLPRQTPS</sequence>
<evidence type="ECO:0000313" key="1">
    <source>
        <dbReference type="Ensembl" id="ENSPSNP00000007840.1"/>
    </source>
</evidence>
<dbReference type="Ensembl" id="ENSPSNT00000008886.1">
    <property type="protein sequence ID" value="ENSPSNP00000007840.1"/>
    <property type="gene ID" value="ENSPSNG00000005797.1"/>
</dbReference>
<dbReference type="Proteomes" id="UP000694554">
    <property type="component" value="Chromosome 10"/>
</dbReference>
<dbReference type="AlphaFoldDB" id="A0A8C9BF40"/>
<accession>A0A8C9BF40</accession>
<name>A0A8C9BF40_PHOSS</name>
<reference evidence="1" key="2">
    <citation type="submission" date="2025-08" db="UniProtKB">
        <authorList>
            <consortium name="Ensembl"/>
        </authorList>
    </citation>
    <scope>IDENTIFICATION</scope>
</reference>
<keyword evidence="2" id="KW-1185">Reference proteome</keyword>
<proteinExistence type="predicted"/>
<reference evidence="1" key="1">
    <citation type="submission" date="2019-08" db="EMBL/GenBank/DDBJ databases">
        <title>Phocoena sinus (Vaquita) genome, mPhoSin1, primary haplotype.</title>
        <authorList>
            <person name="Morin P."/>
            <person name="Mountcastle J."/>
            <person name="Fungtammasan C."/>
            <person name="Rhie A."/>
            <person name="Rojas-Bracho L."/>
            <person name="Smith C.R."/>
            <person name="Taylor B.L."/>
            <person name="Gulland F.M.D."/>
            <person name="Musser W."/>
            <person name="Houck M."/>
            <person name="Haase B."/>
            <person name="Paez S."/>
            <person name="Howe K."/>
            <person name="Torrance J."/>
            <person name="Formenti G."/>
            <person name="Phillippy A."/>
            <person name="Ryder O."/>
            <person name="Jarvis E.D."/>
            <person name="Fedrigo O."/>
        </authorList>
    </citation>
    <scope>NUCLEOTIDE SEQUENCE [LARGE SCALE GENOMIC DNA]</scope>
</reference>
<reference evidence="1" key="3">
    <citation type="submission" date="2025-09" db="UniProtKB">
        <authorList>
            <consortium name="Ensembl"/>
        </authorList>
    </citation>
    <scope>IDENTIFICATION</scope>
</reference>
<protein>
    <submittedName>
        <fullName evidence="1">Uncharacterized protein</fullName>
    </submittedName>
</protein>
<organism evidence="1 2">
    <name type="scientific">Phocoena sinus</name>
    <name type="common">Vaquita</name>
    <dbReference type="NCBI Taxonomy" id="42100"/>
    <lineage>
        <taxon>Eukaryota</taxon>
        <taxon>Metazoa</taxon>
        <taxon>Chordata</taxon>
        <taxon>Craniata</taxon>
        <taxon>Vertebrata</taxon>
        <taxon>Euteleostomi</taxon>
        <taxon>Mammalia</taxon>
        <taxon>Eutheria</taxon>
        <taxon>Laurasiatheria</taxon>
        <taxon>Artiodactyla</taxon>
        <taxon>Whippomorpha</taxon>
        <taxon>Cetacea</taxon>
        <taxon>Odontoceti</taxon>
        <taxon>Phocoenidae</taxon>
        <taxon>Phocoena</taxon>
    </lineage>
</organism>